<keyword evidence="3" id="KW-1185">Reference proteome</keyword>
<reference evidence="2 3" key="1">
    <citation type="submission" date="2019-02" db="EMBL/GenBank/DDBJ databases">
        <title>Genome sequencing of the rare red list fungi Dentipellis fragilis.</title>
        <authorList>
            <person name="Buettner E."/>
            <person name="Kellner H."/>
        </authorList>
    </citation>
    <scope>NUCLEOTIDE SEQUENCE [LARGE SCALE GENOMIC DNA]</scope>
    <source>
        <strain evidence="2 3">DSM 105465</strain>
    </source>
</reference>
<evidence type="ECO:0000313" key="2">
    <source>
        <dbReference type="EMBL" id="TFY53878.1"/>
    </source>
</evidence>
<feature type="region of interest" description="Disordered" evidence="1">
    <location>
        <begin position="190"/>
        <end position="217"/>
    </location>
</feature>
<dbReference type="AlphaFoldDB" id="A0A4Y9XVT7"/>
<sequence length="217" mass="24315">MPVSTTSAAVHITPVVIKTFGKHWKRKVKKIKDGKHPVEKATDDLVFDEAFHIVKSFIQLGTQNTIESLQSFTNTHIPSPFWALVIAVLVPFTSCNRAADLLIEWFGPEDLVKIVGGERWWQVRGLDGVEAEWIAERKFLNIDELDKEKKFKEDKDGILRMEKLESVMAAISGVLSIPIDIKSSAMRESSEAELSQSITAKPPSTPGPVQFTTYSQH</sequence>
<gene>
    <name evidence="2" type="ORF">EVG20_g9931</name>
</gene>
<organism evidence="2 3">
    <name type="scientific">Dentipellis fragilis</name>
    <dbReference type="NCBI Taxonomy" id="205917"/>
    <lineage>
        <taxon>Eukaryota</taxon>
        <taxon>Fungi</taxon>
        <taxon>Dikarya</taxon>
        <taxon>Basidiomycota</taxon>
        <taxon>Agaricomycotina</taxon>
        <taxon>Agaricomycetes</taxon>
        <taxon>Russulales</taxon>
        <taxon>Hericiaceae</taxon>
        <taxon>Dentipellis</taxon>
    </lineage>
</organism>
<dbReference type="STRING" id="205917.A0A4Y9XVT7"/>
<proteinExistence type="predicted"/>
<evidence type="ECO:0000313" key="3">
    <source>
        <dbReference type="Proteomes" id="UP000298327"/>
    </source>
</evidence>
<feature type="non-terminal residue" evidence="2">
    <location>
        <position position="217"/>
    </location>
</feature>
<dbReference type="EMBL" id="SEOQ01001093">
    <property type="protein sequence ID" value="TFY53878.1"/>
    <property type="molecule type" value="Genomic_DNA"/>
</dbReference>
<evidence type="ECO:0000256" key="1">
    <source>
        <dbReference type="SAM" id="MobiDB-lite"/>
    </source>
</evidence>
<name>A0A4Y9XVT7_9AGAM</name>
<protein>
    <submittedName>
        <fullName evidence="2">Uncharacterized protein</fullName>
    </submittedName>
</protein>
<accession>A0A4Y9XVT7</accession>
<dbReference type="OrthoDB" id="1662883at2759"/>
<comment type="caution">
    <text evidence="2">The sequence shown here is derived from an EMBL/GenBank/DDBJ whole genome shotgun (WGS) entry which is preliminary data.</text>
</comment>
<dbReference type="Proteomes" id="UP000298327">
    <property type="component" value="Unassembled WGS sequence"/>
</dbReference>